<feature type="transmembrane region" description="Helical" evidence="6">
    <location>
        <begin position="34"/>
        <end position="52"/>
    </location>
</feature>
<feature type="transmembrane region" description="Helical" evidence="6">
    <location>
        <begin position="424"/>
        <end position="445"/>
    </location>
</feature>
<accession>A0ABP0IXZ3</accession>
<dbReference type="SUPFAM" id="SSF103473">
    <property type="entry name" value="MFS general substrate transporter"/>
    <property type="match status" value="1"/>
</dbReference>
<organism evidence="7 8">
    <name type="scientific">Durusdinium trenchii</name>
    <dbReference type="NCBI Taxonomy" id="1381693"/>
    <lineage>
        <taxon>Eukaryota</taxon>
        <taxon>Sar</taxon>
        <taxon>Alveolata</taxon>
        <taxon>Dinophyceae</taxon>
        <taxon>Suessiales</taxon>
        <taxon>Symbiodiniaceae</taxon>
        <taxon>Durusdinium</taxon>
    </lineage>
</organism>
<evidence type="ECO:0000256" key="1">
    <source>
        <dbReference type="ARBA" id="ARBA00004141"/>
    </source>
</evidence>
<keyword evidence="8" id="KW-1185">Reference proteome</keyword>
<feature type="transmembrane region" description="Helical" evidence="6">
    <location>
        <begin position="492"/>
        <end position="510"/>
    </location>
</feature>
<evidence type="ECO:0000256" key="6">
    <source>
        <dbReference type="SAM" id="Phobius"/>
    </source>
</evidence>
<evidence type="ECO:0000313" key="7">
    <source>
        <dbReference type="EMBL" id="CAK9006924.1"/>
    </source>
</evidence>
<dbReference type="PANTHER" id="PTHR23515">
    <property type="entry name" value="HIGH-AFFINITY NITRATE TRANSPORTER 2.3"/>
    <property type="match status" value="1"/>
</dbReference>
<feature type="transmembrane region" description="Helical" evidence="6">
    <location>
        <begin position="205"/>
        <end position="225"/>
    </location>
</feature>
<comment type="subcellular location">
    <subcellularLocation>
        <location evidence="1">Membrane</location>
        <topology evidence="1">Multi-pass membrane protein</topology>
    </subcellularLocation>
</comment>
<evidence type="ECO:0000313" key="8">
    <source>
        <dbReference type="Proteomes" id="UP001642464"/>
    </source>
</evidence>
<feature type="transmembrane region" description="Helical" evidence="6">
    <location>
        <begin position="269"/>
        <end position="292"/>
    </location>
</feature>
<proteinExistence type="inferred from homology"/>
<feature type="transmembrane region" description="Helical" evidence="6">
    <location>
        <begin position="457"/>
        <end position="480"/>
    </location>
</feature>
<keyword evidence="5 6" id="KW-0472">Membrane</keyword>
<evidence type="ECO:0000256" key="2">
    <source>
        <dbReference type="ARBA" id="ARBA00008432"/>
    </source>
</evidence>
<dbReference type="EMBL" id="CAXAMM010005335">
    <property type="protein sequence ID" value="CAK9006924.1"/>
    <property type="molecule type" value="Genomic_DNA"/>
</dbReference>
<comment type="similarity">
    <text evidence="2">Belongs to the major facilitator superfamily. Nitrate/nitrite porter (TC 2.A.1.8) family.</text>
</comment>
<dbReference type="InterPro" id="IPR044772">
    <property type="entry name" value="NO3_transporter"/>
</dbReference>
<keyword evidence="4 6" id="KW-1133">Transmembrane helix</keyword>
<name>A0ABP0IXZ3_9DINO</name>
<reference evidence="7 8" key="1">
    <citation type="submission" date="2024-02" db="EMBL/GenBank/DDBJ databases">
        <authorList>
            <person name="Chen Y."/>
            <person name="Shah S."/>
            <person name="Dougan E. K."/>
            <person name="Thang M."/>
            <person name="Chan C."/>
        </authorList>
    </citation>
    <scope>NUCLEOTIDE SEQUENCE [LARGE SCALE GENOMIC DNA]</scope>
</reference>
<protein>
    <submittedName>
        <fullName evidence="7">High affinity nitrate transporter 2.5 (AtNRT2:5)</fullName>
    </submittedName>
</protein>
<dbReference type="Pfam" id="PF07690">
    <property type="entry name" value="MFS_1"/>
    <property type="match status" value="1"/>
</dbReference>
<gene>
    <name evidence="7" type="ORF">SCF082_LOCUS9237</name>
</gene>
<keyword evidence="3 6" id="KW-0812">Transmembrane</keyword>
<feature type="transmembrane region" description="Helical" evidence="6">
    <location>
        <begin position="180"/>
        <end position="199"/>
    </location>
</feature>
<dbReference type="Proteomes" id="UP001642464">
    <property type="component" value="Unassembled WGS sequence"/>
</dbReference>
<evidence type="ECO:0000256" key="3">
    <source>
        <dbReference type="ARBA" id="ARBA00022692"/>
    </source>
</evidence>
<evidence type="ECO:0000256" key="5">
    <source>
        <dbReference type="ARBA" id="ARBA00023136"/>
    </source>
</evidence>
<evidence type="ECO:0000256" key="4">
    <source>
        <dbReference type="ARBA" id="ARBA00022989"/>
    </source>
</evidence>
<feature type="transmembrane region" description="Helical" evidence="6">
    <location>
        <begin position="237"/>
        <end position="257"/>
    </location>
</feature>
<dbReference type="InterPro" id="IPR011701">
    <property type="entry name" value="MFS"/>
</dbReference>
<comment type="caution">
    <text evidence="7">The sequence shown here is derived from an EMBL/GenBank/DDBJ whole genome shotgun (WGS) entry which is preliminary data.</text>
</comment>
<feature type="transmembrane region" description="Helical" evidence="6">
    <location>
        <begin position="355"/>
        <end position="377"/>
    </location>
</feature>
<dbReference type="InterPro" id="IPR036259">
    <property type="entry name" value="MFS_trans_sf"/>
</dbReference>
<dbReference type="Gene3D" id="1.20.1250.20">
    <property type="entry name" value="MFS general substrate transporter like domains"/>
    <property type="match status" value="2"/>
</dbReference>
<sequence>MPRFRCAVDDNDRATELPLFRVCGSVEENPHMRAFWASIISFHLAFLGWFALTPLAMPVATSMGICENQLYPPSEYPKEQAYLNYKNLHNGLTYCRYGVVRGPNGKAIDCEGPNTTDHVGSNLSIYRPEELASCVCTSGTECRRVISQGNLAAVASTILLRISMGTLLERYGPVNTQCSLLLFGAIWLAMSAAITAPWNYTLFRFFIGMVGAAFVTNQFWCSLMFAPNVIGTANATAAGWGNMGGGVSQIFMTAILFQPLVDSGMSDDTAWRVSMFVPASFYILCAVCLKYLCWDMPRGRHYDPVITGKKEQPSLWDYWDVLKDFRVVVMIFQYSACFGTELVMNNSLTTHFTSYFQLGMTEASLLASSFGLMNIFARSAGGILSDLMYRSFGFPGRIWAQFLSLFLEAIFLFGFGCVDNSNPWFVALAVLVGFSLFVQMAEGTSYGMVPFLKKEQLAVVSALVGAGGNLGAVIATALFYDLIEDDLLPYRVHSGYVMFWALLSPVYYWSDKGGMFCAKQSSEPTSPEPQLDAL</sequence>
<feature type="transmembrane region" description="Helical" evidence="6">
    <location>
        <begin position="398"/>
        <end position="418"/>
    </location>
</feature>